<dbReference type="EMBL" id="AP022822">
    <property type="protein sequence ID" value="BCA84687.1"/>
    <property type="molecule type" value="Genomic_DNA"/>
</dbReference>
<evidence type="ECO:0000259" key="5">
    <source>
        <dbReference type="PROSITE" id="PS51094"/>
    </source>
</evidence>
<evidence type="ECO:0000256" key="2">
    <source>
        <dbReference type="ARBA" id="ARBA00023015"/>
    </source>
</evidence>
<evidence type="ECO:0000256" key="4">
    <source>
        <dbReference type="ARBA" id="ARBA00023163"/>
    </source>
</evidence>
<feature type="domain" description="PRD" evidence="6">
    <location>
        <begin position="174"/>
        <end position="278"/>
    </location>
</feature>
<dbReference type="PANTHER" id="PTHR30185">
    <property type="entry name" value="CRYPTIC BETA-GLUCOSIDE BGL OPERON ANTITERMINATOR"/>
    <property type="match status" value="1"/>
</dbReference>
<dbReference type="Gene3D" id="1.10.10.10">
    <property type="entry name" value="Winged helix-like DNA-binding domain superfamily/Winged helix DNA-binding domain"/>
    <property type="match status" value="1"/>
</dbReference>
<protein>
    <submittedName>
        <fullName evidence="7">Transcriptional antiterminator</fullName>
    </submittedName>
</protein>
<proteinExistence type="predicted"/>
<dbReference type="Pfam" id="PF00359">
    <property type="entry name" value="PTS_EIIA_2"/>
    <property type="match status" value="1"/>
</dbReference>
<dbReference type="AlphaFoldDB" id="A0A679INZ0"/>
<name>A0A679INZ0_9ENTE</name>
<dbReference type="RefSeq" id="WP_173102075.1">
    <property type="nucleotide sequence ID" value="NZ_AP022822.1"/>
</dbReference>
<feature type="domain" description="PRD" evidence="6">
    <location>
        <begin position="286"/>
        <end position="392"/>
    </location>
</feature>
<feature type="domain" description="PTS EIIA type-2" evidence="5">
    <location>
        <begin position="495"/>
        <end position="633"/>
    </location>
</feature>
<dbReference type="InterPro" id="IPR013196">
    <property type="entry name" value="HTH_11"/>
</dbReference>
<evidence type="ECO:0000313" key="8">
    <source>
        <dbReference type="Proteomes" id="UP000502998"/>
    </source>
</evidence>
<dbReference type="PROSITE" id="PS51094">
    <property type="entry name" value="PTS_EIIA_TYPE_2"/>
    <property type="match status" value="1"/>
</dbReference>
<gene>
    <name evidence="7" type="ORF">EsVE80_02100</name>
</gene>
<keyword evidence="8" id="KW-1185">Reference proteome</keyword>
<dbReference type="Gene3D" id="3.40.930.10">
    <property type="entry name" value="Mannitol-specific EII, Chain A"/>
    <property type="match status" value="1"/>
</dbReference>
<dbReference type="InterPro" id="IPR036634">
    <property type="entry name" value="PRD_sf"/>
</dbReference>
<evidence type="ECO:0000313" key="7">
    <source>
        <dbReference type="EMBL" id="BCA84687.1"/>
    </source>
</evidence>
<dbReference type="InterPro" id="IPR007737">
    <property type="entry name" value="Mga_HTH"/>
</dbReference>
<dbReference type="Proteomes" id="UP000502998">
    <property type="component" value="Chromosome"/>
</dbReference>
<dbReference type="Pfam" id="PF00874">
    <property type="entry name" value="PRD"/>
    <property type="match status" value="2"/>
</dbReference>
<dbReference type="Gene3D" id="1.10.1790.10">
    <property type="entry name" value="PRD domain"/>
    <property type="match status" value="2"/>
</dbReference>
<accession>A0A679INZ0</accession>
<evidence type="ECO:0000259" key="6">
    <source>
        <dbReference type="PROSITE" id="PS51372"/>
    </source>
</evidence>
<sequence length="635" mass="72656">MKEKQKALIHYLVCADRAVSSTVLAKALNISPRTVKNYVKEINTLQSATISASNHGYSINQKAAHQLLAQEKDQEEVPDTFEKRVFYYITALLIHHQTLNIFDLEEDLFISASTIRADIRKMNKNFGSKKLRFTVRNDYLEVVGEEKEKRKLVSLLIFAEMPDKYLDLTRLKKHFPPADVGIITTIIQEVTHETKYCFNDFSFANLVLHLLILVESIRNGHTLTSRAMSHTWLPQDKAKLVNEMIAKLEAAFSIELNDSEREELHVLFQVNTNYLPSSDFEEIKGIVGTDLVHQLEGILAEVYQTFGVKLNQSSFVIPFALHLSGLVSRAKEAAYIQNPMLDSVKQDFLIVYMIAVFISLRLGELNDLHITEDETAYIALHVGSELEDQHQNSHKIPTVLVAPKYMGLNEKLYTQLNHNFEQELNILAVCQDLTEIKAYQFDLLLTTLAAPLHEDYDVIKLAPILNSQQRSYLGTEIANVRLRRKRKILLQNFSTFFDERFFFYEPEATNATEILHLVCQKLISEEIVPTTFLEHVKAREAAADTAYDQIAIPHSIYSEAVTTKIALVISKRGILWGGKKIHCMLLPAISRLDRNRFLDIYEALISLFDEEDAFVELMKITNFSALKQLLSEKFD</sequence>
<keyword evidence="2" id="KW-0805">Transcription regulation</keyword>
<dbReference type="InterPro" id="IPR016152">
    <property type="entry name" value="PTrfase/Anion_transptr"/>
</dbReference>
<dbReference type="InterPro" id="IPR011608">
    <property type="entry name" value="PRD"/>
</dbReference>
<dbReference type="Pfam" id="PF05043">
    <property type="entry name" value="Mga"/>
    <property type="match status" value="1"/>
</dbReference>
<dbReference type="InterPro" id="IPR036388">
    <property type="entry name" value="WH-like_DNA-bd_sf"/>
</dbReference>
<dbReference type="PANTHER" id="PTHR30185:SF12">
    <property type="entry name" value="TRANSCRIPTIONAL REGULATOR MANR"/>
    <property type="match status" value="1"/>
</dbReference>
<dbReference type="SUPFAM" id="SSF63520">
    <property type="entry name" value="PTS-regulatory domain, PRD"/>
    <property type="match status" value="2"/>
</dbReference>
<dbReference type="GO" id="GO:0006355">
    <property type="term" value="P:regulation of DNA-templated transcription"/>
    <property type="evidence" value="ECO:0007669"/>
    <property type="project" value="InterPro"/>
</dbReference>
<dbReference type="SUPFAM" id="SSF55804">
    <property type="entry name" value="Phoshotransferase/anion transport protein"/>
    <property type="match status" value="1"/>
</dbReference>
<evidence type="ECO:0000256" key="3">
    <source>
        <dbReference type="ARBA" id="ARBA00023159"/>
    </source>
</evidence>
<evidence type="ECO:0000256" key="1">
    <source>
        <dbReference type="ARBA" id="ARBA00022737"/>
    </source>
</evidence>
<dbReference type="InterPro" id="IPR050661">
    <property type="entry name" value="BglG_antiterminators"/>
</dbReference>
<keyword evidence="4" id="KW-0804">Transcription</keyword>
<organism evidence="7 8">
    <name type="scientific">Enterococcus saigonensis</name>
    <dbReference type="NCBI Taxonomy" id="1805431"/>
    <lineage>
        <taxon>Bacteria</taxon>
        <taxon>Bacillati</taxon>
        <taxon>Bacillota</taxon>
        <taxon>Bacilli</taxon>
        <taxon>Lactobacillales</taxon>
        <taxon>Enterococcaceae</taxon>
        <taxon>Enterococcus</taxon>
    </lineage>
</organism>
<keyword evidence="1" id="KW-0677">Repeat</keyword>
<reference evidence="7 8" key="1">
    <citation type="submission" date="2020-02" db="EMBL/GenBank/DDBJ databases">
        <title>Characterization of vanA genotype vancomycin-resistant Enterococcus saigonensis VE80.</title>
        <authorList>
            <person name="Harada T."/>
            <person name="Motooka D."/>
            <person name="Nakamura S."/>
            <person name="Yamamoto Y."/>
            <person name="Kawahara R."/>
            <person name="Kawatsu K."/>
        </authorList>
    </citation>
    <scope>NUCLEOTIDE SEQUENCE [LARGE SCALE GENOMIC DNA]</scope>
    <source>
        <strain evidence="7 8">VE80</strain>
    </source>
</reference>
<dbReference type="Pfam" id="PF08279">
    <property type="entry name" value="HTH_11"/>
    <property type="match status" value="1"/>
</dbReference>
<dbReference type="KEGG" id="esg:EsVE80_02100"/>
<dbReference type="InterPro" id="IPR002178">
    <property type="entry name" value="PTS_EIIA_type-2_dom"/>
</dbReference>
<keyword evidence="3" id="KW-0010">Activator</keyword>
<dbReference type="PROSITE" id="PS51372">
    <property type="entry name" value="PRD_2"/>
    <property type="match status" value="2"/>
</dbReference>